<dbReference type="AlphaFoldDB" id="B0XVI1"/>
<evidence type="ECO:0000313" key="3">
    <source>
        <dbReference type="Proteomes" id="UP000001699"/>
    </source>
</evidence>
<keyword evidence="3" id="KW-1185">Reference proteome</keyword>
<accession>B0XVI1</accession>
<feature type="compositionally biased region" description="Basic and acidic residues" evidence="1">
    <location>
        <begin position="46"/>
        <end position="65"/>
    </location>
</feature>
<evidence type="ECO:0000313" key="2">
    <source>
        <dbReference type="EMBL" id="EDP54181.1"/>
    </source>
</evidence>
<protein>
    <submittedName>
        <fullName evidence="2">Uncharacterized protein</fullName>
    </submittedName>
</protein>
<sequence length="330" mass="36725">MDVDYMELRKGAITEAKKSKLPSVCSPLPQRITDHPGPFSHSNRQTNHDRPQRRQTPGRDPRSRLDFQLGSARARARARTNTSHPTSRNDRTLLRVTPPTTRHQAPSRMRPVHQDQEQTVPIVRLRTGIPPPCASPRGLRELYLAWARGALLAAEGFCGSGGDEMDVYVGSVGSYLRSHCLQAAKNVVFLGLSSMQGGCCLARGSAVVLRGCLGLFLSGLCRAHQLPARLLLPSLRLRFRLRLHLPQDDSDSDSDSLRSLNQRWKWDLLAVWRTTFPLVSWESDPPLHRLQPSLNRSLNPKPKELALRKAATANSCPGHAPPHLGMIPML</sequence>
<reference evidence="2 3" key="1">
    <citation type="journal article" date="2008" name="PLoS Genet.">
        <title>Genomic islands in the pathogenic filamentous fungus Aspergillus fumigatus.</title>
        <authorList>
            <person name="Fedorova N.D."/>
            <person name="Khaldi N."/>
            <person name="Joardar V.S."/>
            <person name="Maiti R."/>
            <person name="Amedeo P."/>
            <person name="Anderson M.J."/>
            <person name="Crabtree J."/>
            <person name="Silva J.C."/>
            <person name="Badger J.H."/>
            <person name="Albarraq A."/>
            <person name="Angiuoli S."/>
            <person name="Bussey H."/>
            <person name="Bowyer P."/>
            <person name="Cotty P.J."/>
            <person name="Dyer P.S."/>
            <person name="Egan A."/>
            <person name="Galens K."/>
            <person name="Fraser-Liggett C.M."/>
            <person name="Haas B.J."/>
            <person name="Inman J.M."/>
            <person name="Kent R."/>
            <person name="Lemieux S."/>
            <person name="Malavazi I."/>
            <person name="Orvis J."/>
            <person name="Roemer T."/>
            <person name="Ronning C.M."/>
            <person name="Sundaram J.P."/>
            <person name="Sutton G."/>
            <person name="Turner G."/>
            <person name="Venter J.C."/>
            <person name="White O.R."/>
            <person name="Whitty B.R."/>
            <person name="Youngman P."/>
            <person name="Wolfe K.H."/>
            <person name="Goldman G.H."/>
            <person name="Wortman J.R."/>
            <person name="Jiang B."/>
            <person name="Denning D.W."/>
            <person name="Nierman W.C."/>
        </authorList>
    </citation>
    <scope>NUCLEOTIDE SEQUENCE [LARGE SCALE GENOMIC DNA]</scope>
    <source>
        <strain evidence="3">CBS 144.89 / FGSC A1163 / CEA10</strain>
    </source>
</reference>
<gene>
    <name evidence="2" type="ORF">AFUB_022330</name>
</gene>
<feature type="region of interest" description="Disordered" evidence="1">
    <location>
        <begin position="18"/>
        <end position="92"/>
    </location>
</feature>
<dbReference type="VEuPathDB" id="FungiDB:AFUB_022330"/>
<dbReference type="HOGENOM" id="CLU_841914_0_0_1"/>
<dbReference type="EMBL" id="DS499595">
    <property type="protein sequence ID" value="EDP54181.1"/>
    <property type="molecule type" value="Genomic_DNA"/>
</dbReference>
<dbReference type="Proteomes" id="UP000001699">
    <property type="component" value="Unassembled WGS sequence"/>
</dbReference>
<proteinExistence type="predicted"/>
<organism evidence="2 3">
    <name type="scientific">Aspergillus fumigatus (strain CBS 144.89 / FGSC A1163 / CEA10)</name>
    <name type="common">Neosartorya fumigata</name>
    <dbReference type="NCBI Taxonomy" id="451804"/>
    <lineage>
        <taxon>Eukaryota</taxon>
        <taxon>Fungi</taxon>
        <taxon>Dikarya</taxon>
        <taxon>Ascomycota</taxon>
        <taxon>Pezizomycotina</taxon>
        <taxon>Eurotiomycetes</taxon>
        <taxon>Eurotiomycetidae</taxon>
        <taxon>Eurotiales</taxon>
        <taxon>Aspergillaceae</taxon>
        <taxon>Aspergillus</taxon>
        <taxon>Aspergillus subgen. Fumigati</taxon>
    </lineage>
</organism>
<name>B0XVI1_ASPFC</name>
<evidence type="ECO:0000256" key="1">
    <source>
        <dbReference type="SAM" id="MobiDB-lite"/>
    </source>
</evidence>